<accession>A0ABT9EAP3</accession>
<proteinExistence type="inferred from homology"/>
<dbReference type="InterPro" id="IPR016163">
    <property type="entry name" value="Ald_DH_C"/>
</dbReference>
<dbReference type="InterPro" id="IPR015590">
    <property type="entry name" value="Aldehyde_DH_dom"/>
</dbReference>
<feature type="domain" description="Aldehyde dehydrogenase" evidence="4">
    <location>
        <begin position="27"/>
        <end position="492"/>
    </location>
</feature>
<evidence type="ECO:0000313" key="6">
    <source>
        <dbReference type="Proteomes" id="UP001243009"/>
    </source>
</evidence>
<evidence type="ECO:0000256" key="3">
    <source>
        <dbReference type="RuleBase" id="RU003345"/>
    </source>
</evidence>
<dbReference type="PANTHER" id="PTHR11699">
    <property type="entry name" value="ALDEHYDE DEHYDROGENASE-RELATED"/>
    <property type="match status" value="1"/>
</dbReference>
<dbReference type="InterPro" id="IPR016160">
    <property type="entry name" value="Ald_DH_CS_CYS"/>
</dbReference>
<name>A0ABT9EAP3_9PROT</name>
<dbReference type="RefSeq" id="WP_305108133.1">
    <property type="nucleotide sequence ID" value="NZ_JAUTWS010000079.1"/>
</dbReference>
<reference evidence="5 6" key="1">
    <citation type="submission" date="2023-08" db="EMBL/GenBank/DDBJ databases">
        <title>The draft genome sequence of Paracraurococcus sp. LOR1-02.</title>
        <authorList>
            <person name="Kingkaew E."/>
            <person name="Tanasupawat S."/>
        </authorList>
    </citation>
    <scope>NUCLEOTIDE SEQUENCE [LARGE SCALE GENOMIC DNA]</scope>
    <source>
        <strain evidence="5 6">LOR1-02</strain>
    </source>
</reference>
<dbReference type="Gene3D" id="3.40.605.10">
    <property type="entry name" value="Aldehyde Dehydrogenase, Chain A, domain 1"/>
    <property type="match status" value="1"/>
</dbReference>
<dbReference type="Proteomes" id="UP001243009">
    <property type="component" value="Unassembled WGS sequence"/>
</dbReference>
<comment type="caution">
    <text evidence="5">The sequence shown here is derived from an EMBL/GenBank/DDBJ whole genome shotgun (WGS) entry which is preliminary data.</text>
</comment>
<dbReference type="Gene3D" id="3.40.309.10">
    <property type="entry name" value="Aldehyde Dehydrogenase, Chain A, domain 2"/>
    <property type="match status" value="1"/>
</dbReference>
<dbReference type="SUPFAM" id="SSF53720">
    <property type="entry name" value="ALDH-like"/>
    <property type="match status" value="1"/>
</dbReference>
<comment type="similarity">
    <text evidence="3">Belongs to the aldehyde dehydrogenase family.</text>
</comment>
<protein>
    <submittedName>
        <fullName evidence="5">Aldehyde dehydrogenase family protein</fullName>
    </submittedName>
</protein>
<dbReference type="Pfam" id="PF00171">
    <property type="entry name" value="Aldedh"/>
    <property type="match status" value="1"/>
</dbReference>
<dbReference type="InterPro" id="IPR016162">
    <property type="entry name" value="Ald_DH_N"/>
</dbReference>
<keyword evidence="6" id="KW-1185">Reference proteome</keyword>
<dbReference type="InterPro" id="IPR016161">
    <property type="entry name" value="Ald_DH/histidinol_DH"/>
</dbReference>
<evidence type="ECO:0000259" key="4">
    <source>
        <dbReference type="Pfam" id="PF00171"/>
    </source>
</evidence>
<dbReference type="InterPro" id="IPR029510">
    <property type="entry name" value="Ald_DH_CS_GLU"/>
</dbReference>
<dbReference type="EMBL" id="JAUTWS010000079">
    <property type="protein sequence ID" value="MDO9713274.1"/>
    <property type="molecule type" value="Genomic_DNA"/>
</dbReference>
<feature type="active site" evidence="2">
    <location>
        <position position="265"/>
    </location>
</feature>
<gene>
    <name evidence="5" type="ORF">Q7A36_33410</name>
</gene>
<dbReference type="PROSITE" id="PS00070">
    <property type="entry name" value="ALDEHYDE_DEHYDR_CYS"/>
    <property type="match status" value="1"/>
</dbReference>
<dbReference type="PROSITE" id="PS00687">
    <property type="entry name" value="ALDEHYDE_DEHYDR_GLU"/>
    <property type="match status" value="1"/>
</dbReference>
<organism evidence="5 6">
    <name type="scientific">Paracraurococcus lichenis</name>
    <dbReference type="NCBI Taxonomy" id="3064888"/>
    <lineage>
        <taxon>Bacteria</taxon>
        <taxon>Pseudomonadati</taxon>
        <taxon>Pseudomonadota</taxon>
        <taxon>Alphaproteobacteria</taxon>
        <taxon>Acetobacterales</taxon>
        <taxon>Roseomonadaceae</taxon>
        <taxon>Paracraurococcus</taxon>
    </lineage>
</organism>
<keyword evidence="1 3" id="KW-0560">Oxidoreductase</keyword>
<evidence type="ECO:0000256" key="2">
    <source>
        <dbReference type="PROSITE-ProRule" id="PRU10007"/>
    </source>
</evidence>
<evidence type="ECO:0000256" key="1">
    <source>
        <dbReference type="ARBA" id="ARBA00023002"/>
    </source>
</evidence>
<evidence type="ECO:0000313" key="5">
    <source>
        <dbReference type="EMBL" id="MDO9713274.1"/>
    </source>
</evidence>
<sequence length="497" mass="53170">MNEINRSSPVHPFLDGKPKRMLIDGKWLEAASGKTFETINPATGEVLARVAEGDAEDVDRAVEAARRAFNGPWSRAKPFERQSLLLKLADLVERHFDELAALDTLDMGAPISRTRGSRLRALGMLRYYAGQAVSIHGETIENSLPGEYASFTLKEPVGVVGAIIPWNGPLTATIWKIGPALATGCTVVLKPAEEAPLTPLRLAELCQEAGVPPGVVNVVPGYGETAGAALAAHRGVDKVAFTGSHLTGQKIIQASAGNLKRVSLELGGKSPDVVFADADLDAAVPGAGMAVFANSGQICSAGTRLFVERKIYEEFAARVAAYGKSLRVGDGLDPNTQVGPLVSAEQLDRVTGYLAIGRQEGARPLSGGERLTEGDMARGYFVPPTVFADVRDDMRIAQEEIFGPVISAIPFDDIEEVITRANATSFGLGSGLWTRDVSKAHKLARAIRAGSVWINCYQAMDPAVPFGGYKMSGYGRESGKQHVEEYLNVKSVWIRTD</sequence>